<dbReference type="Proteomes" id="UP001055811">
    <property type="component" value="Linkage Group LG03"/>
</dbReference>
<reference evidence="2" key="1">
    <citation type="journal article" date="2022" name="Mol. Ecol. Resour.">
        <title>The genomes of chicory, endive, great burdock and yacon provide insights into Asteraceae palaeo-polyploidization history and plant inulin production.</title>
        <authorList>
            <person name="Fan W."/>
            <person name="Wang S."/>
            <person name="Wang H."/>
            <person name="Wang A."/>
            <person name="Jiang F."/>
            <person name="Liu H."/>
            <person name="Zhao H."/>
            <person name="Xu D."/>
            <person name="Zhang Y."/>
        </authorList>
    </citation>
    <scope>NUCLEOTIDE SEQUENCE [LARGE SCALE GENOMIC DNA]</scope>
    <source>
        <strain evidence="2">cv. Punajuju</strain>
    </source>
</reference>
<dbReference type="EMBL" id="CM042011">
    <property type="protein sequence ID" value="KAI3768694.1"/>
    <property type="molecule type" value="Genomic_DNA"/>
</dbReference>
<evidence type="ECO:0000313" key="2">
    <source>
        <dbReference type="Proteomes" id="UP001055811"/>
    </source>
</evidence>
<proteinExistence type="predicted"/>
<name>A0ACB9FC65_CICIN</name>
<comment type="caution">
    <text evidence="1">The sequence shown here is derived from an EMBL/GenBank/DDBJ whole genome shotgun (WGS) entry which is preliminary data.</text>
</comment>
<organism evidence="1 2">
    <name type="scientific">Cichorium intybus</name>
    <name type="common">Chicory</name>
    <dbReference type="NCBI Taxonomy" id="13427"/>
    <lineage>
        <taxon>Eukaryota</taxon>
        <taxon>Viridiplantae</taxon>
        <taxon>Streptophyta</taxon>
        <taxon>Embryophyta</taxon>
        <taxon>Tracheophyta</taxon>
        <taxon>Spermatophyta</taxon>
        <taxon>Magnoliopsida</taxon>
        <taxon>eudicotyledons</taxon>
        <taxon>Gunneridae</taxon>
        <taxon>Pentapetalae</taxon>
        <taxon>asterids</taxon>
        <taxon>campanulids</taxon>
        <taxon>Asterales</taxon>
        <taxon>Asteraceae</taxon>
        <taxon>Cichorioideae</taxon>
        <taxon>Cichorieae</taxon>
        <taxon>Cichoriinae</taxon>
        <taxon>Cichorium</taxon>
    </lineage>
</organism>
<protein>
    <submittedName>
        <fullName evidence="1">Uncharacterized protein</fullName>
    </submittedName>
</protein>
<sequence>MYFFTNSLHLQLPTVISGYFSGHRHVLQIVGAVSFQIIPADTQYVEVPLAAVDSIYRHKGIGHLIYLEMRKRLEDVGVHSILCWADEESEGFWLKQVPNSWSFLVDLGAVSFRFNELNELLIDISFVAKFFILDDEVEPWAAKLLMRYYIVDECK</sequence>
<reference evidence="1 2" key="2">
    <citation type="journal article" date="2022" name="Mol. Ecol. Resour.">
        <title>The genomes of chicory, endive, great burdock and yacon provide insights into Asteraceae paleo-polyploidization history and plant inulin production.</title>
        <authorList>
            <person name="Fan W."/>
            <person name="Wang S."/>
            <person name="Wang H."/>
            <person name="Wang A."/>
            <person name="Jiang F."/>
            <person name="Liu H."/>
            <person name="Zhao H."/>
            <person name="Xu D."/>
            <person name="Zhang Y."/>
        </authorList>
    </citation>
    <scope>NUCLEOTIDE SEQUENCE [LARGE SCALE GENOMIC DNA]</scope>
    <source>
        <strain evidence="2">cv. Punajuju</strain>
        <tissue evidence="1">Leaves</tissue>
    </source>
</reference>
<accession>A0ACB9FC65</accession>
<evidence type="ECO:0000313" key="1">
    <source>
        <dbReference type="EMBL" id="KAI3768694.1"/>
    </source>
</evidence>
<gene>
    <name evidence="1" type="ORF">L2E82_19524</name>
</gene>
<keyword evidence="2" id="KW-1185">Reference proteome</keyword>